<protein>
    <submittedName>
        <fullName evidence="2">Reticulocyte-binding protein 2-like protein a</fullName>
    </submittedName>
</protein>
<feature type="compositionally biased region" description="Basic and acidic residues" evidence="1">
    <location>
        <begin position="48"/>
        <end position="69"/>
    </location>
</feature>
<evidence type="ECO:0000313" key="2">
    <source>
        <dbReference type="EMBL" id="KAK3924717.1"/>
    </source>
</evidence>
<accession>A0AAE1HNV4</accession>
<feature type="region of interest" description="Disordered" evidence="1">
    <location>
        <begin position="1"/>
        <end position="75"/>
    </location>
</feature>
<feature type="compositionally biased region" description="Basic and acidic residues" evidence="1">
    <location>
        <begin position="1"/>
        <end position="36"/>
    </location>
</feature>
<dbReference type="Proteomes" id="UP001219518">
    <property type="component" value="Unassembled WGS sequence"/>
</dbReference>
<reference evidence="2" key="1">
    <citation type="submission" date="2021-07" db="EMBL/GenBank/DDBJ databases">
        <authorList>
            <person name="Catto M.A."/>
            <person name="Jacobson A."/>
            <person name="Kennedy G."/>
            <person name="Labadie P."/>
            <person name="Hunt B.G."/>
            <person name="Srinivasan R."/>
        </authorList>
    </citation>
    <scope>NUCLEOTIDE SEQUENCE</scope>
    <source>
        <strain evidence="2">PL_HMW_Pooled</strain>
        <tissue evidence="2">Head</tissue>
    </source>
</reference>
<evidence type="ECO:0000313" key="3">
    <source>
        <dbReference type="Proteomes" id="UP001219518"/>
    </source>
</evidence>
<evidence type="ECO:0000256" key="1">
    <source>
        <dbReference type="SAM" id="MobiDB-lite"/>
    </source>
</evidence>
<name>A0AAE1HNV4_9NEOP</name>
<dbReference type="AlphaFoldDB" id="A0AAE1HNV4"/>
<dbReference type="EMBL" id="JAHWGI010001196">
    <property type="protein sequence ID" value="KAK3924717.1"/>
    <property type="molecule type" value="Genomic_DNA"/>
</dbReference>
<organism evidence="2 3">
    <name type="scientific">Frankliniella fusca</name>
    <dbReference type="NCBI Taxonomy" id="407009"/>
    <lineage>
        <taxon>Eukaryota</taxon>
        <taxon>Metazoa</taxon>
        <taxon>Ecdysozoa</taxon>
        <taxon>Arthropoda</taxon>
        <taxon>Hexapoda</taxon>
        <taxon>Insecta</taxon>
        <taxon>Pterygota</taxon>
        <taxon>Neoptera</taxon>
        <taxon>Paraneoptera</taxon>
        <taxon>Thysanoptera</taxon>
        <taxon>Terebrantia</taxon>
        <taxon>Thripoidea</taxon>
        <taxon>Thripidae</taxon>
        <taxon>Frankliniella</taxon>
    </lineage>
</organism>
<proteinExistence type="predicted"/>
<comment type="caution">
    <text evidence="2">The sequence shown here is derived from an EMBL/GenBank/DDBJ whole genome shotgun (WGS) entry which is preliminary data.</text>
</comment>
<reference evidence="2" key="2">
    <citation type="journal article" date="2023" name="BMC Genomics">
        <title>Pest status, molecular evolution, and epigenetic factors derived from the genome assembly of Frankliniella fusca, a thysanopteran phytovirus vector.</title>
        <authorList>
            <person name="Catto M.A."/>
            <person name="Labadie P.E."/>
            <person name="Jacobson A.L."/>
            <person name="Kennedy G.G."/>
            <person name="Srinivasan R."/>
            <person name="Hunt B.G."/>
        </authorList>
    </citation>
    <scope>NUCLEOTIDE SEQUENCE</scope>
    <source>
        <strain evidence="2">PL_HMW_Pooled</strain>
    </source>
</reference>
<gene>
    <name evidence="2" type="ORF">KUF71_012851</name>
</gene>
<sequence length="155" mass="18728">MPSRRKTAEEKERRRLREKARRETFSEERKARDRERRRQRRLAWSEEQMEKRRLRERARTAAMSEERKEARRKKERERIAALREEQRERRALQSENKGECIWSWRKSIEKPCNDSNQIADTDSPEGCCEVVWEADDCSSHGGDFDVESEPDDSDD</sequence>
<keyword evidence="3" id="KW-1185">Reference proteome</keyword>